<dbReference type="InterPro" id="IPR051402">
    <property type="entry name" value="KPR-Related"/>
</dbReference>
<gene>
    <name evidence="2" type="ORF">LEP1GSC062_3734</name>
</gene>
<protein>
    <submittedName>
        <fullName evidence="2">Ketopantoate reductase PanE/ApbA domain protein</fullName>
    </submittedName>
</protein>
<dbReference type="AlphaFoldDB" id="V6HZZ9"/>
<reference evidence="2" key="1">
    <citation type="submission" date="2013-05" db="EMBL/GenBank/DDBJ databases">
        <authorList>
            <person name="Harkins D.M."/>
            <person name="Durkin A.S."/>
            <person name="Brinkac L.M."/>
            <person name="Haft D.H."/>
            <person name="Selengut J.D."/>
            <person name="Sanka R."/>
            <person name="DePew J."/>
            <person name="Purushe J."/>
            <person name="Hartskeerl R.A."/>
            <person name="Ahmed A."/>
            <person name="van der Linden H."/>
            <person name="Goris M.G.A."/>
            <person name="Vinetz J.M."/>
            <person name="Sutton G.G."/>
            <person name="Nierman W.C."/>
            <person name="Fouts D.E."/>
        </authorList>
    </citation>
    <scope>NUCLEOTIDE SEQUENCE [LARGE SCALE GENOMIC DNA]</scope>
    <source>
        <strain evidence="2">L 60</strain>
    </source>
</reference>
<comment type="caution">
    <text evidence="2">The sequence shown here is derived from an EMBL/GenBank/DDBJ whole genome shotgun (WGS) entry which is preliminary data.</text>
</comment>
<dbReference type="Proteomes" id="UP000018747">
    <property type="component" value="Unassembled WGS sequence"/>
</dbReference>
<dbReference type="STRING" id="100053.GCA_002009845_00070"/>
<dbReference type="InterPro" id="IPR013752">
    <property type="entry name" value="KPA_reductase"/>
</dbReference>
<accession>V6HZZ9</accession>
<organism evidence="2 3">
    <name type="scientific">Leptospira alexanderi serovar Manhao 3 str. L 60</name>
    <dbReference type="NCBI Taxonomy" id="1049759"/>
    <lineage>
        <taxon>Bacteria</taxon>
        <taxon>Pseudomonadati</taxon>
        <taxon>Spirochaetota</taxon>
        <taxon>Spirochaetia</taxon>
        <taxon>Leptospirales</taxon>
        <taxon>Leptospiraceae</taxon>
        <taxon>Leptospira</taxon>
    </lineage>
</organism>
<dbReference type="GO" id="GO:0005737">
    <property type="term" value="C:cytoplasm"/>
    <property type="evidence" value="ECO:0007669"/>
    <property type="project" value="TreeGrafter"/>
</dbReference>
<evidence type="ECO:0000313" key="3">
    <source>
        <dbReference type="Proteomes" id="UP000018747"/>
    </source>
</evidence>
<dbReference type="Gene3D" id="1.10.1040.10">
    <property type="entry name" value="N-(1-d-carboxylethyl)-l-norvaline Dehydrogenase, domain 2"/>
    <property type="match status" value="1"/>
</dbReference>
<evidence type="ECO:0000313" key="2">
    <source>
        <dbReference type="EMBL" id="EQA63101.1"/>
    </source>
</evidence>
<dbReference type="SUPFAM" id="SSF48179">
    <property type="entry name" value="6-phosphogluconate dehydrogenase C-terminal domain-like"/>
    <property type="match status" value="1"/>
</dbReference>
<dbReference type="EMBL" id="AHMT02000024">
    <property type="protein sequence ID" value="EQA63101.1"/>
    <property type="molecule type" value="Genomic_DNA"/>
</dbReference>
<dbReference type="PANTHER" id="PTHR21708">
    <property type="entry name" value="PROBABLE 2-DEHYDROPANTOATE 2-REDUCTASE"/>
    <property type="match status" value="1"/>
</dbReference>
<dbReference type="InterPro" id="IPR008927">
    <property type="entry name" value="6-PGluconate_DH-like_C_sf"/>
</dbReference>
<dbReference type="PANTHER" id="PTHR21708:SF26">
    <property type="entry name" value="2-DEHYDROPANTOATE 2-REDUCTASE"/>
    <property type="match status" value="1"/>
</dbReference>
<name>V6HZZ9_9LEPT</name>
<evidence type="ECO:0000259" key="1">
    <source>
        <dbReference type="Pfam" id="PF08546"/>
    </source>
</evidence>
<dbReference type="Pfam" id="PF08546">
    <property type="entry name" value="ApbA_C"/>
    <property type="match status" value="1"/>
</dbReference>
<proteinExistence type="predicted"/>
<dbReference type="InterPro" id="IPR013328">
    <property type="entry name" value="6PGD_dom2"/>
</dbReference>
<sequence>MFQILVLGAGADIQIETFLRMTETMKPYKTSMLLDFEAGRVLELEAILGNAIRIGEKKGLEVPHIQTLYFLLKLRTGTHS</sequence>
<feature type="domain" description="Ketopantoate reductase C-terminal" evidence="1">
    <location>
        <begin position="15"/>
        <end position="74"/>
    </location>
</feature>
<keyword evidence="3" id="KW-1185">Reference proteome</keyword>